<dbReference type="PANTHER" id="PTHR30038">
    <property type="entry name" value="ALDEHYDE FERREDOXIN OXIDOREDUCTASE"/>
    <property type="match status" value="1"/>
</dbReference>
<dbReference type="SUPFAM" id="SSF56228">
    <property type="entry name" value="Aldehyde ferredoxin oxidoreductase, N-terminal domain"/>
    <property type="match status" value="1"/>
</dbReference>
<keyword evidence="4" id="KW-0479">Metal-binding</keyword>
<evidence type="ECO:0000256" key="5">
    <source>
        <dbReference type="ARBA" id="ARBA00023002"/>
    </source>
</evidence>
<dbReference type="InterPro" id="IPR036021">
    <property type="entry name" value="Tungsten_al_ferr_oxy-like_C"/>
</dbReference>
<proteinExistence type="inferred from homology"/>
<dbReference type="InterPro" id="IPR013983">
    <property type="entry name" value="Ald_Fedxn_OxRdtase_N"/>
</dbReference>
<evidence type="ECO:0000256" key="6">
    <source>
        <dbReference type="ARBA" id="ARBA00023004"/>
    </source>
</evidence>
<sequence length="620" mass="66182">MGGSFGTALMVDVTERTAEASQLPGEWYRDYLGGEGIGARLLYDLVDPDEEPLSPLQPLIFTAGPLTGTAAPASGRCVLVFRSPLTGTLGAANAGGHFAPALKRAGYDVLVVSGRSEVPLVLVVDGEGVDFIEVPDIWGKGVVETETLIRSRLEGTGWQIASIGPAGEKGVLFSSIMTDRHRAFGRGGAGALMGSKNLKAIAVRGAEEMPLADPDGLREGARKAREELFNEAFVRDEMKPFGTPSFYDAMSGLGILPTKNWQRDSYPESIGTLGYRAYHETLEVRPYACFGCPIACGRHTTIKSGPWAGMEGGGPEYETVAAFGSKCLVTDLEAVAAANHIANDLGLDVISTGQVIATAMEWVDRSILSEERLQGLPLAFGNGEAVVRLVGMIGRREGLGDLLAQGSLRAARELGPEALDAVMTVKGMEMAADGVRASKGEVLSHVISPRGADHLRPYAPTIDAFGYRENELDITTDAVISFGEDGNKGWVRPLMANAMIPNLLGVCLFTNITLAVRPSTWAELFSCALGRPVDKDELLLAAERVINLERLLNASFGFGRADDRLPDRFLKEPGVDGPGAGQVVDLDAALDSFYEAMGWDLDEGLPTKETLIRLGLDWTL</sequence>
<dbReference type="GO" id="GO:0016625">
    <property type="term" value="F:oxidoreductase activity, acting on the aldehyde or oxo group of donors, iron-sulfur protein as acceptor"/>
    <property type="evidence" value="ECO:0007669"/>
    <property type="project" value="InterPro"/>
</dbReference>
<reference evidence="11" key="1">
    <citation type="submission" date="2021-04" db="EMBL/GenBank/DDBJ databases">
        <title>A novel Synergistetes isolate from a pyrite-forming mixed culture.</title>
        <authorList>
            <person name="Bunk B."/>
            <person name="Sproer C."/>
            <person name="Spring S."/>
            <person name="Pester M."/>
        </authorList>
    </citation>
    <scope>NUCLEOTIDE SEQUENCE [LARGE SCALE GENOMIC DNA]</scope>
    <source>
        <strain evidence="11">J.5.4.2-T.3.5.2</strain>
    </source>
</reference>
<dbReference type="InterPro" id="IPR013984">
    <property type="entry name" value="Ald_Fedxn_OxRdtase_dom2"/>
</dbReference>
<dbReference type="Pfam" id="PF02730">
    <property type="entry name" value="AFOR_N"/>
    <property type="match status" value="1"/>
</dbReference>
<keyword evidence="5" id="KW-0560">Oxidoreductase</keyword>
<dbReference type="GO" id="GO:0009055">
    <property type="term" value="F:electron transfer activity"/>
    <property type="evidence" value="ECO:0007669"/>
    <property type="project" value="InterPro"/>
</dbReference>
<dbReference type="InterPro" id="IPR051919">
    <property type="entry name" value="W-dependent_AOR"/>
</dbReference>
<dbReference type="Proteomes" id="UP000671879">
    <property type="component" value="Chromosome"/>
</dbReference>
<evidence type="ECO:0000256" key="3">
    <source>
        <dbReference type="ARBA" id="ARBA00022485"/>
    </source>
</evidence>
<dbReference type="KEGG" id="aram:KAR29_01530"/>
<dbReference type="Gene3D" id="1.10.569.10">
    <property type="entry name" value="Aldehyde Ferredoxin Oxidoreductase Protein, subunit A, domain 2"/>
    <property type="match status" value="1"/>
</dbReference>
<comment type="similarity">
    <text evidence="2">Belongs to the AOR/FOR family.</text>
</comment>
<dbReference type="InterPro" id="IPR013985">
    <property type="entry name" value="Ald_Fedxn_OxRdtase_dom3"/>
</dbReference>
<keyword evidence="3" id="KW-0004">4Fe-4S</keyword>
<dbReference type="RefSeq" id="WP_274373901.1">
    <property type="nucleotide sequence ID" value="NZ_CP072943.1"/>
</dbReference>
<comment type="cofactor">
    <cofactor evidence="8">
        <name>tungstopterin</name>
        <dbReference type="ChEBI" id="CHEBI:30402"/>
    </cofactor>
</comment>
<evidence type="ECO:0000256" key="7">
    <source>
        <dbReference type="ARBA" id="ARBA00023014"/>
    </source>
</evidence>
<name>A0A9Q7EZ32_9BACT</name>
<dbReference type="GO" id="GO:0046872">
    <property type="term" value="F:metal ion binding"/>
    <property type="evidence" value="ECO:0007669"/>
    <property type="project" value="UniProtKB-KW"/>
</dbReference>
<keyword evidence="7" id="KW-0411">Iron-sulfur</keyword>
<dbReference type="InterPro" id="IPR001203">
    <property type="entry name" value="OxRdtase_Ald_Fedxn_C"/>
</dbReference>
<gene>
    <name evidence="10" type="ORF">KAR29_01530</name>
</gene>
<dbReference type="AlphaFoldDB" id="A0A9Q7EZ32"/>
<dbReference type="Gene3D" id="3.60.9.10">
    <property type="entry name" value="Aldehyde ferredoxin oxidoreductase, N-terminal domain"/>
    <property type="match status" value="1"/>
</dbReference>
<feature type="domain" description="Aldehyde ferredoxin oxidoreductase N-terminal" evidence="9">
    <location>
        <begin position="6"/>
        <end position="207"/>
    </location>
</feature>
<evidence type="ECO:0000313" key="11">
    <source>
        <dbReference type="Proteomes" id="UP000671879"/>
    </source>
</evidence>
<dbReference type="InterPro" id="IPR036503">
    <property type="entry name" value="Ald_Fedxn_OxRdtase_N_sf"/>
</dbReference>
<protein>
    <submittedName>
        <fullName evidence="10">Aldehyde ferredoxin oxidoreductase family protein</fullName>
    </submittedName>
</protein>
<keyword evidence="11" id="KW-1185">Reference proteome</keyword>
<comment type="cofactor">
    <cofactor evidence="1">
        <name>[4Fe-4S] cluster</name>
        <dbReference type="ChEBI" id="CHEBI:49883"/>
    </cofactor>
</comment>
<dbReference type="Gene3D" id="1.10.599.10">
    <property type="entry name" value="Aldehyde Ferredoxin Oxidoreductase Protein, subunit A, domain 3"/>
    <property type="match status" value="1"/>
</dbReference>
<accession>A0A9Q7EZ32</accession>
<keyword evidence="6" id="KW-0408">Iron</keyword>
<dbReference type="SMART" id="SM00790">
    <property type="entry name" value="AFOR_N"/>
    <property type="match status" value="1"/>
</dbReference>
<evidence type="ECO:0000256" key="2">
    <source>
        <dbReference type="ARBA" id="ARBA00011032"/>
    </source>
</evidence>
<evidence type="ECO:0000256" key="4">
    <source>
        <dbReference type="ARBA" id="ARBA00022723"/>
    </source>
</evidence>
<dbReference type="GO" id="GO:0051539">
    <property type="term" value="F:4 iron, 4 sulfur cluster binding"/>
    <property type="evidence" value="ECO:0007669"/>
    <property type="project" value="UniProtKB-KW"/>
</dbReference>
<evidence type="ECO:0000256" key="8">
    <source>
        <dbReference type="ARBA" id="ARBA00049934"/>
    </source>
</evidence>
<dbReference type="EMBL" id="CP072943">
    <property type="protein sequence ID" value="QTX32651.1"/>
    <property type="molecule type" value="Genomic_DNA"/>
</dbReference>
<evidence type="ECO:0000313" key="10">
    <source>
        <dbReference type="EMBL" id="QTX32651.1"/>
    </source>
</evidence>
<dbReference type="SUPFAM" id="SSF48310">
    <property type="entry name" value="Aldehyde ferredoxin oxidoreductase, C-terminal domains"/>
    <property type="match status" value="1"/>
</dbReference>
<organism evidence="10 11">
    <name type="scientific">Aminithiophilus ramosus</name>
    <dbReference type="NCBI Taxonomy" id="3029084"/>
    <lineage>
        <taxon>Bacteria</taxon>
        <taxon>Thermotogati</taxon>
        <taxon>Synergistota</taxon>
        <taxon>Synergistia</taxon>
        <taxon>Synergistales</taxon>
        <taxon>Aminithiophilaceae</taxon>
        <taxon>Aminithiophilus</taxon>
    </lineage>
</organism>
<dbReference type="Pfam" id="PF01314">
    <property type="entry name" value="AFOR_C"/>
    <property type="match status" value="1"/>
</dbReference>
<dbReference type="PANTHER" id="PTHR30038:SF7">
    <property type="entry name" value="TUNGSTEN-CONTAINING GLYCERALDEHYDE-3-PHOSPHATE:FERREDOXIN OXIDOREDUCTASE"/>
    <property type="match status" value="1"/>
</dbReference>
<evidence type="ECO:0000259" key="9">
    <source>
        <dbReference type="SMART" id="SM00790"/>
    </source>
</evidence>
<evidence type="ECO:0000256" key="1">
    <source>
        <dbReference type="ARBA" id="ARBA00001966"/>
    </source>
</evidence>